<keyword evidence="4 6" id="KW-0862">Zinc</keyword>
<comment type="caution">
    <text evidence="10">The sequence shown here is derived from an EMBL/GenBank/DDBJ whole genome shotgun (WGS) entry which is preliminary data.</text>
</comment>
<gene>
    <name evidence="10" type="ORF">PR048_028273</name>
</gene>
<evidence type="ECO:0000256" key="1">
    <source>
        <dbReference type="ARBA" id="ARBA00022670"/>
    </source>
</evidence>
<organism evidence="10 11">
    <name type="scientific">Dryococelus australis</name>
    <dbReference type="NCBI Taxonomy" id="614101"/>
    <lineage>
        <taxon>Eukaryota</taxon>
        <taxon>Metazoa</taxon>
        <taxon>Ecdysozoa</taxon>
        <taxon>Arthropoda</taxon>
        <taxon>Hexapoda</taxon>
        <taxon>Insecta</taxon>
        <taxon>Pterygota</taxon>
        <taxon>Neoptera</taxon>
        <taxon>Polyneoptera</taxon>
        <taxon>Phasmatodea</taxon>
        <taxon>Verophasmatodea</taxon>
        <taxon>Anareolatae</taxon>
        <taxon>Phasmatidae</taxon>
        <taxon>Eurycanthinae</taxon>
        <taxon>Dryococelus</taxon>
    </lineage>
</organism>
<dbReference type="InterPro" id="IPR024079">
    <property type="entry name" value="MetalloPept_cat_dom_sf"/>
</dbReference>
<feature type="transmembrane region" description="Helical" evidence="8">
    <location>
        <begin position="25"/>
        <end position="44"/>
    </location>
</feature>
<dbReference type="EMBL" id="JARBHB010000012">
    <property type="protein sequence ID" value="KAJ8871933.1"/>
    <property type="molecule type" value="Genomic_DNA"/>
</dbReference>
<evidence type="ECO:0000256" key="7">
    <source>
        <dbReference type="RuleBase" id="RU361183"/>
    </source>
</evidence>
<dbReference type="SUPFAM" id="SSF55486">
    <property type="entry name" value="Metalloproteases ('zincins'), catalytic domain"/>
    <property type="match status" value="1"/>
</dbReference>
<keyword evidence="1 6" id="KW-0645">Protease</keyword>
<dbReference type="EC" id="3.4.24.-" evidence="7"/>
<feature type="binding site" evidence="6">
    <location>
        <position position="204"/>
    </location>
    <ligand>
        <name>Zn(2+)</name>
        <dbReference type="ChEBI" id="CHEBI:29105"/>
        <note>catalytic</note>
    </ligand>
</feature>
<evidence type="ECO:0000256" key="3">
    <source>
        <dbReference type="ARBA" id="ARBA00022801"/>
    </source>
</evidence>
<dbReference type="Gene3D" id="3.40.390.10">
    <property type="entry name" value="Collagenase (Catalytic Domain)"/>
    <property type="match status" value="1"/>
</dbReference>
<keyword evidence="5 6" id="KW-0482">Metalloprotease</keyword>
<keyword evidence="2 6" id="KW-0479">Metal-binding</keyword>
<keyword evidence="11" id="KW-1185">Reference proteome</keyword>
<feature type="binding site" evidence="6">
    <location>
        <position position="208"/>
    </location>
    <ligand>
        <name>Zn(2+)</name>
        <dbReference type="ChEBI" id="CHEBI:29105"/>
        <note>catalytic</note>
    </ligand>
</feature>
<feature type="domain" description="Peptidase M12A" evidence="9">
    <location>
        <begin position="110"/>
        <end position="303"/>
    </location>
</feature>
<evidence type="ECO:0000256" key="6">
    <source>
        <dbReference type="PROSITE-ProRule" id="PRU01211"/>
    </source>
</evidence>
<dbReference type="InterPro" id="IPR034035">
    <property type="entry name" value="Astacin-like_dom"/>
</dbReference>
<dbReference type="PRINTS" id="PR00480">
    <property type="entry name" value="ASTACIN"/>
</dbReference>
<dbReference type="PROSITE" id="PS51864">
    <property type="entry name" value="ASTACIN"/>
    <property type="match status" value="1"/>
</dbReference>
<dbReference type="PANTHER" id="PTHR10127:SF780">
    <property type="entry name" value="METALLOENDOPEPTIDASE"/>
    <property type="match status" value="1"/>
</dbReference>
<keyword evidence="8" id="KW-1133">Transmembrane helix</keyword>
<evidence type="ECO:0000256" key="8">
    <source>
        <dbReference type="SAM" id="Phobius"/>
    </source>
</evidence>
<dbReference type="CDD" id="cd04280">
    <property type="entry name" value="ZnMc_astacin_like"/>
    <property type="match status" value="1"/>
</dbReference>
<dbReference type="InterPro" id="IPR001506">
    <property type="entry name" value="Peptidase_M12A"/>
</dbReference>
<evidence type="ECO:0000313" key="10">
    <source>
        <dbReference type="EMBL" id="KAJ8871933.1"/>
    </source>
</evidence>
<evidence type="ECO:0000256" key="4">
    <source>
        <dbReference type="ARBA" id="ARBA00022833"/>
    </source>
</evidence>
<feature type="active site" evidence="6">
    <location>
        <position position="205"/>
    </location>
</feature>
<keyword evidence="8" id="KW-0472">Membrane</keyword>
<dbReference type="SMART" id="SM00235">
    <property type="entry name" value="ZnMc"/>
    <property type="match status" value="1"/>
</dbReference>
<comment type="caution">
    <text evidence="6">Lacks conserved residue(s) required for the propagation of feature annotation.</text>
</comment>
<evidence type="ECO:0000256" key="5">
    <source>
        <dbReference type="ARBA" id="ARBA00023049"/>
    </source>
</evidence>
<protein>
    <recommendedName>
        <fullName evidence="7">Metalloendopeptidase</fullName>
        <ecNumber evidence="7">3.4.24.-</ecNumber>
    </recommendedName>
</protein>
<evidence type="ECO:0000259" key="9">
    <source>
        <dbReference type="PROSITE" id="PS51864"/>
    </source>
</evidence>
<comment type="cofactor">
    <cofactor evidence="6 7">
        <name>Zn(2+)</name>
        <dbReference type="ChEBI" id="CHEBI:29105"/>
    </cofactor>
    <text evidence="6 7">Binds 1 zinc ion per subunit.</text>
</comment>
<keyword evidence="8" id="KW-0812">Transmembrane</keyword>
<dbReference type="Proteomes" id="UP001159363">
    <property type="component" value="Chromosome 11"/>
</dbReference>
<name>A0ABQ9GIU1_9NEOP</name>
<evidence type="ECO:0000313" key="11">
    <source>
        <dbReference type="Proteomes" id="UP001159363"/>
    </source>
</evidence>
<reference evidence="10 11" key="1">
    <citation type="submission" date="2023-02" db="EMBL/GenBank/DDBJ databases">
        <title>LHISI_Scaffold_Assembly.</title>
        <authorList>
            <person name="Stuart O.P."/>
            <person name="Cleave R."/>
            <person name="Magrath M.J.L."/>
            <person name="Mikheyev A.S."/>
        </authorList>
    </citation>
    <scope>NUCLEOTIDE SEQUENCE [LARGE SCALE GENOMIC DNA]</scope>
    <source>
        <strain evidence="10">Daus_M_001</strain>
        <tissue evidence="10">Leg muscle</tissue>
    </source>
</reference>
<proteinExistence type="predicted"/>
<dbReference type="Pfam" id="PF01400">
    <property type="entry name" value="Astacin"/>
    <property type="match status" value="1"/>
</dbReference>
<accession>A0ABQ9GIU1</accession>
<dbReference type="PANTHER" id="PTHR10127">
    <property type="entry name" value="DISCOIDIN, CUB, EGF, LAMININ , AND ZINC METALLOPROTEASE DOMAIN CONTAINING"/>
    <property type="match status" value="1"/>
</dbReference>
<dbReference type="InterPro" id="IPR006026">
    <property type="entry name" value="Peptidase_Metallo"/>
</dbReference>
<keyword evidence="3 6" id="KW-0378">Hydrolase</keyword>
<sequence length="304" mass="33902">MPGRVSSVYISVAGSREGISRPTDVYLNMASVLAAVILILAAAVSCSVLPAAQDVPPFPANGPPISGRLVDGRLSLKGGLSEEEEKQHAWERSGQYQGDIVFPRGIRPANGIIYEAWKWTSLTVPYFIDPTFTATQRSVILGAISEYHRRTCIRFRPYVRTDPDYVYITGNYSGCYSYIGRVANGQVLNLEYNGGCVFHATVLHELLHALGFYHMQSTYNRDDYVTILWDNVQSGFEHNFEIYNTTDFGTSYDFNSTMHYSRYAFSSNGQPTIESKHGHTSLGTARNLTDLDIFKLHSLYGCST</sequence>
<feature type="binding site" evidence="6">
    <location>
        <position position="214"/>
    </location>
    <ligand>
        <name>Zn(2+)</name>
        <dbReference type="ChEBI" id="CHEBI:29105"/>
        <note>catalytic</note>
    </ligand>
</feature>
<evidence type="ECO:0000256" key="2">
    <source>
        <dbReference type="ARBA" id="ARBA00022723"/>
    </source>
</evidence>